<organism evidence="2 3">
    <name type="scientific">Oryza sativa subsp. japonica</name>
    <name type="common">Rice</name>
    <dbReference type="NCBI Taxonomy" id="39947"/>
    <lineage>
        <taxon>Eukaryota</taxon>
        <taxon>Viridiplantae</taxon>
        <taxon>Streptophyta</taxon>
        <taxon>Embryophyta</taxon>
        <taxon>Tracheophyta</taxon>
        <taxon>Spermatophyta</taxon>
        <taxon>Magnoliopsida</taxon>
        <taxon>Liliopsida</taxon>
        <taxon>Poales</taxon>
        <taxon>Poaceae</taxon>
        <taxon>BOP clade</taxon>
        <taxon>Oryzoideae</taxon>
        <taxon>Oryzeae</taxon>
        <taxon>Oryzinae</taxon>
        <taxon>Oryza</taxon>
        <taxon>Oryza sativa</taxon>
    </lineage>
</organism>
<protein>
    <submittedName>
        <fullName evidence="2">Os08g0465300 protein</fullName>
    </submittedName>
</protein>
<feature type="region of interest" description="Disordered" evidence="1">
    <location>
        <begin position="157"/>
        <end position="201"/>
    </location>
</feature>
<feature type="non-terminal residue" evidence="2">
    <location>
        <position position="1"/>
    </location>
</feature>
<feature type="compositionally biased region" description="Pro residues" evidence="1">
    <location>
        <begin position="86"/>
        <end position="100"/>
    </location>
</feature>
<sequence length="201" mass="21830">SRIGSQGAAVATRRRCRRPRRARPPQFRAWPHRPQRLTHHRGAGVVRGVVRRRQDGGVAAGLFEEPVPDPAPTSRHGRHHSSSLNPPLPKPSNPITPPSPRHAAAAAAATTVANGSEAVDDTGEWTDQEMDITRRRRARLRASSARRSSAAGALLLRAARRTAGRPSDLLVPAASSPPPASLPREMSERERRKGEEGKERA</sequence>
<evidence type="ECO:0000313" key="2">
    <source>
        <dbReference type="EMBL" id="BAH94342.1"/>
    </source>
</evidence>
<feature type="region of interest" description="Disordered" evidence="1">
    <location>
        <begin position="1"/>
        <end position="130"/>
    </location>
</feature>
<dbReference type="EMBL" id="AP008214">
    <property type="protein sequence ID" value="BAH94342.1"/>
    <property type="molecule type" value="Genomic_DNA"/>
</dbReference>
<feature type="compositionally biased region" description="Low complexity" evidence="1">
    <location>
        <begin position="164"/>
        <end position="174"/>
    </location>
</feature>
<reference evidence="2 3" key="1">
    <citation type="journal article" date="2005" name="Nature">
        <title>The map-based sequence of the rice genome.</title>
        <authorList>
            <consortium name="International rice genome sequencing project (IRGSP)"/>
            <person name="Matsumoto T."/>
            <person name="Wu J."/>
            <person name="Kanamori H."/>
            <person name="Katayose Y."/>
            <person name="Fujisawa M."/>
            <person name="Namiki N."/>
            <person name="Mizuno H."/>
            <person name="Yamamoto K."/>
            <person name="Antonio B.A."/>
            <person name="Baba T."/>
            <person name="Sakata K."/>
            <person name="Nagamura Y."/>
            <person name="Aoki H."/>
            <person name="Arikawa K."/>
            <person name="Arita K."/>
            <person name="Bito T."/>
            <person name="Chiden Y."/>
            <person name="Fujitsuka N."/>
            <person name="Fukunaka R."/>
            <person name="Hamada M."/>
            <person name="Harada C."/>
            <person name="Hayashi A."/>
            <person name="Hijishita S."/>
            <person name="Honda M."/>
            <person name="Hosokawa S."/>
            <person name="Ichikawa Y."/>
            <person name="Idonuma A."/>
            <person name="Iijima M."/>
            <person name="Ikeda M."/>
            <person name="Ikeno M."/>
            <person name="Ito K."/>
            <person name="Ito S."/>
            <person name="Ito T."/>
            <person name="Ito Y."/>
            <person name="Ito Y."/>
            <person name="Iwabuchi A."/>
            <person name="Kamiya K."/>
            <person name="Karasawa W."/>
            <person name="Kurita K."/>
            <person name="Katagiri S."/>
            <person name="Kikuta A."/>
            <person name="Kobayashi H."/>
            <person name="Kobayashi N."/>
            <person name="Machita K."/>
            <person name="Maehara T."/>
            <person name="Masukawa M."/>
            <person name="Mizubayashi T."/>
            <person name="Mukai Y."/>
            <person name="Nagasaki H."/>
            <person name="Nagata Y."/>
            <person name="Naito S."/>
            <person name="Nakashima M."/>
            <person name="Nakama Y."/>
            <person name="Nakamichi Y."/>
            <person name="Nakamura M."/>
            <person name="Meguro A."/>
            <person name="Negishi M."/>
            <person name="Ohta I."/>
            <person name="Ohta T."/>
            <person name="Okamoto M."/>
            <person name="Ono N."/>
            <person name="Saji S."/>
            <person name="Sakaguchi M."/>
            <person name="Sakai K."/>
            <person name="Shibata M."/>
            <person name="Shimokawa T."/>
            <person name="Song J."/>
            <person name="Takazaki Y."/>
            <person name="Terasawa K."/>
            <person name="Tsugane M."/>
            <person name="Tsuji K."/>
            <person name="Ueda S."/>
            <person name="Waki K."/>
            <person name="Yamagata H."/>
            <person name="Yamamoto M."/>
            <person name="Yamamoto S."/>
            <person name="Yamane H."/>
            <person name="Yoshiki S."/>
            <person name="Yoshihara R."/>
            <person name="Yukawa K."/>
            <person name="Zhong H."/>
            <person name="Yano M."/>
            <person name="Yuan Q."/>
            <person name="Ouyang S."/>
            <person name="Liu J."/>
            <person name="Jones K.M."/>
            <person name="Gansberger K."/>
            <person name="Moffat K."/>
            <person name="Hill J."/>
            <person name="Bera J."/>
            <person name="Fadrosh D."/>
            <person name="Jin S."/>
            <person name="Johri S."/>
            <person name="Kim M."/>
            <person name="Overton L."/>
            <person name="Reardon M."/>
            <person name="Tsitrin T."/>
            <person name="Vuong H."/>
            <person name="Weaver B."/>
            <person name="Ciecko A."/>
            <person name="Tallon L."/>
            <person name="Jackson J."/>
            <person name="Pai G."/>
            <person name="Aken S.V."/>
            <person name="Utterback T."/>
            <person name="Reidmuller S."/>
            <person name="Feldblyum T."/>
            <person name="Hsiao J."/>
            <person name="Zismann V."/>
            <person name="Iobst S."/>
            <person name="de Vazeille A.R."/>
            <person name="Buell C.R."/>
            <person name="Ying K."/>
            <person name="Li Y."/>
            <person name="Lu T."/>
            <person name="Huang Y."/>
            <person name="Zhao Q."/>
            <person name="Feng Q."/>
            <person name="Zhang L."/>
            <person name="Zhu J."/>
            <person name="Weng Q."/>
            <person name="Mu J."/>
            <person name="Lu Y."/>
            <person name="Fan D."/>
            <person name="Liu Y."/>
            <person name="Guan J."/>
            <person name="Zhang Y."/>
            <person name="Yu S."/>
            <person name="Liu X."/>
            <person name="Zhang Y."/>
            <person name="Hong G."/>
            <person name="Han B."/>
            <person name="Choisne N."/>
            <person name="Demange N."/>
            <person name="Orjeda G."/>
            <person name="Samain S."/>
            <person name="Cattolico L."/>
            <person name="Pelletier E."/>
            <person name="Couloux A."/>
            <person name="Segurens B."/>
            <person name="Wincker P."/>
            <person name="D'Hont A."/>
            <person name="Scarpelli C."/>
            <person name="Weissenbach J."/>
            <person name="Salanoubat M."/>
            <person name="Quetier F."/>
            <person name="Yu Y."/>
            <person name="Kim H.R."/>
            <person name="Rambo T."/>
            <person name="Currie J."/>
            <person name="Collura K."/>
            <person name="Luo M."/>
            <person name="Yang T."/>
            <person name="Ammiraju J.S.S."/>
            <person name="Engler F."/>
            <person name="Soderlund C."/>
            <person name="Wing R.A."/>
            <person name="Palmer L.E."/>
            <person name="de la Bastide M."/>
            <person name="Spiegel L."/>
            <person name="Nascimento L."/>
            <person name="Zutavern T."/>
            <person name="O'Shaughnessy A."/>
            <person name="Dike S."/>
            <person name="Dedhia N."/>
            <person name="Preston R."/>
            <person name="Balija V."/>
            <person name="McCombie W.R."/>
            <person name="Chow T."/>
            <person name="Chen H."/>
            <person name="Chung M."/>
            <person name="Chen C."/>
            <person name="Shaw J."/>
            <person name="Wu H."/>
            <person name="Hsiao K."/>
            <person name="Chao Y."/>
            <person name="Chu M."/>
            <person name="Cheng C."/>
            <person name="Hour A."/>
            <person name="Lee P."/>
            <person name="Lin S."/>
            <person name="Lin Y."/>
            <person name="Liou J."/>
            <person name="Liu S."/>
            <person name="Hsing Y."/>
            <person name="Raghuvanshi S."/>
            <person name="Mohanty A."/>
            <person name="Bharti A.K."/>
            <person name="Gaur A."/>
            <person name="Gupta V."/>
            <person name="Kumar D."/>
            <person name="Ravi V."/>
            <person name="Vij S."/>
            <person name="Kapur A."/>
            <person name="Khurana P."/>
            <person name="Khurana P."/>
            <person name="Khurana J.P."/>
            <person name="Tyagi A.K."/>
            <person name="Gaikwad K."/>
            <person name="Singh A."/>
            <person name="Dalal V."/>
            <person name="Srivastava S."/>
            <person name="Dixit A."/>
            <person name="Pal A.K."/>
            <person name="Ghazi I.A."/>
            <person name="Yadav M."/>
            <person name="Pandit A."/>
            <person name="Bhargava A."/>
            <person name="Sureshbabu K."/>
            <person name="Batra K."/>
            <person name="Sharma T.R."/>
            <person name="Mohapatra T."/>
            <person name="Singh N.K."/>
            <person name="Messing J."/>
            <person name="Nelson A.B."/>
            <person name="Fuks G."/>
            <person name="Kavchok S."/>
            <person name="Keizer G."/>
            <person name="Linton E."/>
            <person name="Llaca V."/>
            <person name="Song R."/>
            <person name="Tanyolac B."/>
            <person name="Young S."/>
            <person name="Ho-Il K."/>
            <person name="Hahn J.H."/>
            <person name="Sangsakoo G."/>
            <person name="Vanavichit A."/>
            <person name="de Mattos Luiz.A.T."/>
            <person name="Zimmer P.D."/>
            <person name="Malone G."/>
            <person name="Dellagostin O."/>
            <person name="de Oliveira A.C."/>
            <person name="Bevan M."/>
            <person name="Bancroft I."/>
            <person name="Minx P."/>
            <person name="Cordum H."/>
            <person name="Wilson R."/>
            <person name="Cheng Z."/>
            <person name="Jin W."/>
            <person name="Jiang J."/>
            <person name="Leong S.A."/>
            <person name="Iwama H."/>
            <person name="Gojobori T."/>
            <person name="Itoh T."/>
            <person name="Niimura Y."/>
            <person name="Fujii Y."/>
            <person name="Habara T."/>
            <person name="Sakai H."/>
            <person name="Sato Y."/>
            <person name="Wilson G."/>
            <person name="Kumar K."/>
            <person name="McCouch S."/>
            <person name="Juretic N."/>
            <person name="Hoen D."/>
            <person name="Wright S."/>
            <person name="Bruskiewich R."/>
            <person name="Bureau T."/>
            <person name="Miyao A."/>
            <person name="Hirochika H."/>
            <person name="Nishikawa T."/>
            <person name="Kadowaki K."/>
            <person name="Sugiura M."/>
            <person name="Burr B."/>
            <person name="Sasaki T."/>
        </authorList>
    </citation>
    <scope>NUCLEOTIDE SEQUENCE [LARGE SCALE GENOMIC DNA]</scope>
    <source>
        <strain evidence="3">cv. Nipponbare</strain>
    </source>
</reference>
<name>C7J5P6_ORYSJ</name>
<feature type="compositionally biased region" description="Basic and acidic residues" evidence="1">
    <location>
        <begin position="185"/>
        <end position="201"/>
    </location>
</feature>
<dbReference type="Proteomes" id="UP000000763">
    <property type="component" value="Chromosome 8"/>
</dbReference>
<evidence type="ECO:0000313" key="3">
    <source>
        <dbReference type="Proteomes" id="UP000000763"/>
    </source>
</evidence>
<reference evidence="3" key="2">
    <citation type="journal article" date="2008" name="Nucleic Acids Res.">
        <title>The rice annotation project database (RAP-DB): 2008 update.</title>
        <authorList>
            <consortium name="The rice annotation project (RAP)"/>
        </authorList>
    </citation>
    <scope>GENOME REANNOTATION</scope>
    <source>
        <strain evidence="3">cv. Nipponbare</strain>
    </source>
</reference>
<feature type="compositionally biased region" description="Basic residues" evidence="1">
    <location>
        <begin position="12"/>
        <end position="23"/>
    </location>
</feature>
<dbReference type="KEGG" id="dosa:Os08g0465300"/>
<evidence type="ECO:0000256" key="1">
    <source>
        <dbReference type="SAM" id="MobiDB-lite"/>
    </source>
</evidence>
<accession>C7J5P6</accession>
<gene>
    <name evidence="2" type="ordered locus">Os08g0465300</name>
</gene>
<feature type="compositionally biased region" description="Acidic residues" evidence="1">
    <location>
        <begin position="118"/>
        <end position="130"/>
    </location>
</feature>
<dbReference type="AlphaFoldDB" id="C7J5P6"/>
<proteinExistence type="predicted"/>
<feature type="compositionally biased region" description="Basic residues" evidence="1">
    <location>
        <begin position="30"/>
        <end position="42"/>
    </location>
</feature>